<dbReference type="InterPro" id="IPR002156">
    <property type="entry name" value="RNaseH_domain"/>
</dbReference>
<dbReference type="Gene3D" id="3.30.420.10">
    <property type="entry name" value="Ribonuclease H-like superfamily/Ribonuclease H"/>
    <property type="match status" value="1"/>
</dbReference>
<keyword evidence="3" id="KW-1185">Reference proteome</keyword>
<dbReference type="Gramene" id="CDY23950">
    <property type="protein sequence ID" value="CDY23950"/>
    <property type="gene ID" value="GSBRNA2T00024456001"/>
</dbReference>
<dbReference type="EMBL" id="LK032152">
    <property type="protein sequence ID" value="CDY23950.1"/>
    <property type="molecule type" value="Genomic_DNA"/>
</dbReference>
<evidence type="ECO:0000313" key="3">
    <source>
        <dbReference type="Proteomes" id="UP000028999"/>
    </source>
</evidence>
<name>A0A078GBV6_BRANA</name>
<dbReference type="Proteomes" id="UP000028999">
    <property type="component" value="Unassembled WGS sequence"/>
</dbReference>
<dbReference type="STRING" id="3708.A0A078GBV6"/>
<dbReference type="InterPro" id="IPR012337">
    <property type="entry name" value="RNaseH-like_sf"/>
</dbReference>
<dbReference type="OMA" id="WALEMYE"/>
<gene>
    <name evidence="2" type="primary">BnaC03g17410D</name>
    <name evidence="2" type="ORF">GSBRNA2T00024456001</name>
</gene>
<evidence type="ECO:0000259" key="1">
    <source>
        <dbReference type="Pfam" id="PF13456"/>
    </source>
</evidence>
<reference evidence="2 3" key="1">
    <citation type="journal article" date="2014" name="Science">
        <title>Plant genetics. Early allopolyploid evolution in the post-Neolithic Brassica napus oilseed genome.</title>
        <authorList>
            <person name="Chalhoub B."/>
            <person name="Denoeud F."/>
            <person name="Liu S."/>
            <person name="Parkin I.A."/>
            <person name="Tang H."/>
            <person name="Wang X."/>
            <person name="Chiquet J."/>
            <person name="Belcram H."/>
            <person name="Tong C."/>
            <person name="Samans B."/>
            <person name="Correa M."/>
            <person name="Da Silva C."/>
            <person name="Just J."/>
            <person name="Falentin C."/>
            <person name="Koh C.S."/>
            <person name="Le Clainche I."/>
            <person name="Bernard M."/>
            <person name="Bento P."/>
            <person name="Noel B."/>
            <person name="Labadie K."/>
            <person name="Alberti A."/>
            <person name="Charles M."/>
            <person name="Arnaud D."/>
            <person name="Guo H."/>
            <person name="Daviaud C."/>
            <person name="Alamery S."/>
            <person name="Jabbari K."/>
            <person name="Zhao M."/>
            <person name="Edger P.P."/>
            <person name="Chelaifa H."/>
            <person name="Tack D."/>
            <person name="Lassalle G."/>
            <person name="Mestiri I."/>
            <person name="Schnel N."/>
            <person name="Le Paslier M.C."/>
            <person name="Fan G."/>
            <person name="Renault V."/>
            <person name="Bayer P.E."/>
            <person name="Golicz A.A."/>
            <person name="Manoli S."/>
            <person name="Lee T.H."/>
            <person name="Thi V.H."/>
            <person name="Chalabi S."/>
            <person name="Hu Q."/>
            <person name="Fan C."/>
            <person name="Tollenaere R."/>
            <person name="Lu Y."/>
            <person name="Battail C."/>
            <person name="Shen J."/>
            <person name="Sidebottom C.H."/>
            <person name="Wang X."/>
            <person name="Canaguier A."/>
            <person name="Chauveau A."/>
            <person name="Berard A."/>
            <person name="Deniot G."/>
            <person name="Guan M."/>
            <person name="Liu Z."/>
            <person name="Sun F."/>
            <person name="Lim Y.P."/>
            <person name="Lyons E."/>
            <person name="Town C.D."/>
            <person name="Bancroft I."/>
            <person name="Wang X."/>
            <person name="Meng J."/>
            <person name="Ma J."/>
            <person name="Pires J.C."/>
            <person name="King G.J."/>
            <person name="Brunel D."/>
            <person name="Delourme R."/>
            <person name="Renard M."/>
            <person name="Aury J.M."/>
            <person name="Adams K.L."/>
            <person name="Batley J."/>
            <person name="Snowdon R.J."/>
            <person name="Tost J."/>
            <person name="Edwards D."/>
            <person name="Zhou Y."/>
            <person name="Hua W."/>
            <person name="Sharpe A.G."/>
            <person name="Paterson A.H."/>
            <person name="Guan C."/>
            <person name="Wincker P."/>
        </authorList>
    </citation>
    <scope>NUCLEOTIDE SEQUENCE [LARGE SCALE GENOMIC DNA]</scope>
    <source>
        <strain evidence="3">cv. Darmor-bzh</strain>
    </source>
</reference>
<protein>
    <submittedName>
        <fullName evidence="2">BnaC03g17410D protein</fullName>
    </submittedName>
</protein>
<dbReference type="SUPFAM" id="SSF53098">
    <property type="entry name" value="Ribonuclease H-like"/>
    <property type="match status" value="1"/>
</dbReference>
<dbReference type="GO" id="GO:0003676">
    <property type="term" value="F:nucleic acid binding"/>
    <property type="evidence" value="ECO:0007669"/>
    <property type="project" value="InterPro"/>
</dbReference>
<dbReference type="Pfam" id="PF13456">
    <property type="entry name" value="RVT_3"/>
    <property type="match status" value="1"/>
</dbReference>
<dbReference type="GO" id="GO:0004523">
    <property type="term" value="F:RNA-DNA hybrid ribonuclease activity"/>
    <property type="evidence" value="ECO:0007669"/>
    <property type="project" value="InterPro"/>
</dbReference>
<dbReference type="PANTHER" id="PTHR34146">
    <property type="entry name" value="POLYNUCLEOTIDYL TRANSFERASE, RIBONUCLEASE H-LIKE SUPERFAMILY PROTEIN-RELATED"/>
    <property type="match status" value="1"/>
</dbReference>
<proteinExistence type="predicted"/>
<dbReference type="InterPro" id="IPR044730">
    <property type="entry name" value="RNase_H-like_dom_plant"/>
</dbReference>
<dbReference type="PANTHER" id="PTHR34146:SF3">
    <property type="entry name" value="POLYNUCLEOTIDYL TRANSFERASE, RIBONUCLEASE H-LIKE SUPERFAMILY PROTEIN"/>
    <property type="match status" value="1"/>
</dbReference>
<evidence type="ECO:0000313" key="2">
    <source>
        <dbReference type="EMBL" id="CDY23950.1"/>
    </source>
</evidence>
<organism evidence="2 3">
    <name type="scientific">Brassica napus</name>
    <name type="common">Rape</name>
    <dbReference type="NCBI Taxonomy" id="3708"/>
    <lineage>
        <taxon>Eukaryota</taxon>
        <taxon>Viridiplantae</taxon>
        <taxon>Streptophyta</taxon>
        <taxon>Embryophyta</taxon>
        <taxon>Tracheophyta</taxon>
        <taxon>Spermatophyta</taxon>
        <taxon>Magnoliopsida</taxon>
        <taxon>eudicotyledons</taxon>
        <taxon>Gunneridae</taxon>
        <taxon>Pentapetalae</taxon>
        <taxon>rosids</taxon>
        <taxon>malvids</taxon>
        <taxon>Brassicales</taxon>
        <taxon>Brassicaceae</taxon>
        <taxon>Brassiceae</taxon>
        <taxon>Brassica</taxon>
    </lineage>
</organism>
<feature type="domain" description="RNase H type-1" evidence="1">
    <location>
        <begin position="178"/>
        <end position="297"/>
    </location>
</feature>
<dbReference type="CDD" id="cd06222">
    <property type="entry name" value="RNase_H_like"/>
    <property type="match status" value="1"/>
</dbReference>
<accession>A0A078GBV6</accession>
<sequence>MSLKPSQLGRKDGYKWKHTKSGAYTVKAGYEHANEQRRALMEQSVSDSSVMKLKKEVWKLRTSRKIKHFIWQALSGFVTSASRLCDRHCATDRTGVSREIIESFLWILWYIWKGRNNKIFNGVDTSPLDTLQLALAEAKSWKVAQIIPEAEEDLVQSREAANRNGGRTSVTMGCCCQVDASWTQADKMTGLGFVLMENGKRILMGMKNCYNVTSPLQAEAEALTWAMKRMLEQGHRSVLFETDCNQLVKLFQGIEEWPVMVEVIEEIRIISTSFSSFSIAFLQRGMNQRADCLAKAARARPEPLSLLCVETPVWLAHVASLLE</sequence>
<dbReference type="PaxDb" id="3708-A0A078GBV6"/>
<dbReference type="AlphaFoldDB" id="A0A078GBV6"/>
<dbReference type="InterPro" id="IPR036397">
    <property type="entry name" value="RNaseH_sf"/>
</dbReference>